<dbReference type="InterPro" id="IPR048519">
    <property type="entry name" value="Gfd2/YDR514C-like_C"/>
</dbReference>
<protein>
    <recommendedName>
        <fullName evidence="1">Gfd2/YDR514C-like C-terminal domain-containing protein</fullName>
    </recommendedName>
</protein>
<dbReference type="InterPro" id="IPR036397">
    <property type="entry name" value="RNaseH_sf"/>
</dbReference>
<dbReference type="InterPro" id="IPR040151">
    <property type="entry name" value="Gfd2/YDR514C-like"/>
</dbReference>
<gene>
    <name evidence="2" type="ORF">B0T25DRAFT_30152</name>
</gene>
<dbReference type="SUPFAM" id="SSF53098">
    <property type="entry name" value="Ribonuclease H-like"/>
    <property type="match status" value="1"/>
</dbReference>
<name>A0AAJ0MK16_9PEZI</name>
<organism evidence="2 3">
    <name type="scientific">Lasiosphaeria hispida</name>
    <dbReference type="NCBI Taxonomy" id="260671"/>
    <lineage>
        <taxon>Eukaryota</taxon>
        <taxon>Fungi</taxon>
        <taxon>Dikarya</taxon>
        <taxon>Ascomycota</taxon>
        <taxon>Pezizomycotina</taxon>
        <taxon>Sordariomycetes</taxon>
        <taxon>Sordariomycetidae</taxon>
        <taxon>Sordariales</taxon>
        <taxon>Lasiosphaeriaceae</taxon>
        <taxon>Lasiosphaeria</taxon>
    </lineage>
</organism>
<sequence length="254" mass="28785">METTTQEASTQELDVAPNKGLLRDETIALRRLFGYCDNDTSPSPSIPDFLGIKLRKTGLRDVRFLSVDIDALQYKEQVIHQAHIGVSLLDTRILQTSIIGSSNARPETQMIESHHFVVGSPKFSRRKSNRFLFGPFEAMSLADLGARLEAMTLHHNIILVGHGMDRELNILEQLDIDLHPRYIIDTVKAAQYPLQLFYRYSLERLLTEFNIPFCHLHTAGNDAHFILRALLMITVRDAELQLDATLLPKAGCQH</sequence>
<dbReference type="Pfam" id="PF21762">
    <property type="entry name" value="DEDDh_C"/>
    <property type="match status" value="1"/>
</dbReference>
<reference evidence="2" key="2">
    <citation type="submission" date="2023-06" db="EMBL/GenBank/DDBJ databases">
        <authorList>
            <consortium name="Lawrence Berkeley National Laboratory"/>
            <person name="Haridas S."/>
            <person name="Hensen N."/>
            <person name="Bonometti L."/>
            <person name="Westerberg I."/>
            <person name="Brannstrom I.O."/>
            <person name="Guillou S."/>
            <person name="Cros-Aarteil S."/>
            <person name="Calhoun S."/>
            <person name="Kuo A."/>
            <person name="Mondo S."/>
            <person name="Pangilinan J."/>
            <person name="Riley R."/>
            <person name="Labutti K."/>
            <person name="Andreopoulos B."/>
            <person name="Lipzen A."/>
            <person name="Chen C."/>
            <person name="Yanf M."/>
            <person name="Daum C."/>
            <person name="Ng V."/>
            <person name="Clum A."/>
            <person name="Steindorff A."/>
            <person name="Ohm R."/>
            <person name="Martin F."/>
            <person name="Silar P."/>
            <person name="Natvig D."/>
            <person name="Lalanne C."/>
            <person name="Gautier V."/>
            <person name="Ament-Velasquez S.L."/>
            <person name="Kruys A."/>
            <person name="Hutchinson M.I."/>
            <person name="Powell A.J."/>
            <person name="Barry K."/>
            <person name="Miller A.N."/>
            <person name="Grigoriev I.V."/>
            <person name="Debuchy R."/>
            <person name="Gladieux P."/>
            <person name="Thoren M.H."/>
            <person name="Johannesson H."/>
        </authorList>
    </citation>
    <scope>NUCLEOTIDE SEQUENCE</scope>
    <source>
        <strain evidence="2">CBS 955.72</strain>
    </source>
</reference>
<dbReference type="EMBL" id="JAUIQD010000001">
    <property type="protein sequence ID" value="KAK3363093.1"/>
    <property type="molecule type" value="Genomic_DNA"/>
</dbReference>
<proteinExistence type="predicted"/>
<keyword evidence="3" id="KW-1185">Reference proteome</keyword>
<dbReference type="AlphaFoldDB" id="A0AAJ0MK16"/>
<dbReference type="GO" id="GO:0005634">
    <property type="term" value="C:nucleus"/>
    <property type="evidence" value="ECO:0007669"/>
    <property type="project" value="TreeGrafter"/>
</dbReference>
<dbReference type="Proteomes" id="UP001275084">
    <property type="component" value="Unassembled WGS sequence"/>
</dbReference>
<feature type="domain" description="Gfd2/YDR514C-like C-terminal" evidence="1">
    <location>
        <begin position="64"/>
        <end position="232"/>
    </location>
</feature>
<dbReference type="InterPro" id="IPR012337">
    <property type="entry name" value="RNaseH-like_sf"/>
</dbReference>
<evidence type="ECO:0000313" key="3">
    <source>
        <dbReference type="Proteomes" id="UP001275084"/>
    </source>
</evidence>
<evidence type="ECO:0000313" key="2">
    <source>
        <dbReference type="EMBL" id="KAK3363093.1"/>
    </source>
</evidence>
<dbReference type="Gene3D" id="3.30.420.10">
    <property type="entry name" value="Ribonuclease H-like superfamily/Ribonuclease H"/>
    <property type="match status" value="1"/>
</dbReference>
<accession>A0AAJ0MK16</accession>
<reference evidence="2" key="1">
    <citation type="journal article" date="2023" name="Mol. Phylogenet. Evol.">
        <title>Genome-scale phylogeny and comparative genomics of the fungal order Sordariales.</title>
        <authorList>
            <person name="Hensen N."/>
            <person name="Bonometti L."/>
            <person name="Westerberg I."/>
            <person name="Brannstrom I.O."/>
            <person name="Guillou S."/>
            <person name="Cros-Aarteil S."/>
            <person name="Calhoun S."/>
            <person name="Haridas S."/>
            <person name="Kuo A."/>
            <person name="Mondo S."/>
            <person name="Pangilinan J."/>
            <person name="Riley R."/>
            <person name="LaButti K."/>
            <person name="Andreopoulos B."/>
            <person name="Lipzen A."/>
            <person name="Chen C."/>
            <person name="Yan M."/>
            <person name="Daum C."/>
            <person name="Ng V."/>
            <person name="Clum A."/>
            <person name="Steindorff A."/>
            <person name="Ohm R.A."/>
            <person name="Martin F."/>
            <person name="Silar P."/>
            <person name="Natvig D.O."/>
            <person name="Lalanne C."/>
            <person name="Gautier V."/>
            <person name="Ament-Velasquez S.L."/>
            <person name="Kruys A."/>
            <person name="Hutchinson M.I."/>
            <person name="Powell A.J."/>
            <person name="Barry K."/>
            <person name="Miller A.N."/>
            <person name="Grigoriev I.V."/>
            <person name="Debuchy R."/>
            <person name="Gladieux P."/>
            <person name="Hiltunen Thoren M."/>
            <person name="Johannesson H."/>
        </authorList>
    </citation>
    <scope>NUCLEOTIDE SEQUENCE</scope>
    <source>
        <strain evidence="2">CBS 955.72</strain>
    </source>
</reference>
<dbReference type="GO" id="GO:0003676">
    <property type="term" value="F:nucleic acid binding"/>
    <property type="evidence" value="ECO:0007669"/>
    <property type="project" value="InterPro"/>
</dbReference>
<evidence type="ECO:0000259" key="1">
    <source>
        <dbReference type="Pfam" id="PF21762"/>
    </source>
</evidence>
<dbReference type="PANTHER" id="PTHR28083:SF1">
    <property type="entry name" value="GOOD FOR FULL DBP5 ACTIVITY PROTEIN 2"/>
    <property type="match status" value="1"/>
</dbReference>
<dbReference type="PANTHER" id="PTHR28083">
    <property type="entry name" value="GOOD FOR FULL DBP5 ACTIVITY PROTEIN 2"/>
    <property type="match status" value="1"/>
</dbReference>
<comment type="caution">
    <text evidence="2">The sequence shown here is derived from an EMBL/GenBank/DDBJ whole genome shotgun (WGS) entry which is preliminary data.</text>
</comment>